<keyword evidence="2" id="KW-1185">Reference proteome</keyword>
<gene>
    <name evidence="1" type="ORF">FEM33_04825</name>
</gene>
<proteinExistence type="predicted"/>
<accession>A0A5M8QX56</accession>
<evidence type="ECO:0000313" key="2">
    <source>
        <dbReference type="Proteomes" id="UP000323994"/>
    </source>
</evidence>
<name>A0A5M8QX56_9BACT</name>
<dbReference type="OrthoDB" id="1259704at2"/>
<evidence type="ECO:0000313" key="1">
    <source>
        <dbReference type="EMBL" id="KAA6440857.1"/>
    </source>
</evidence>
<organism evidence="1 2">
    <name type="scientific">Dyadobacter flavalbus</name>
    <dbReference type="NCBI Taxonomy" id="2579942"/>
    <lineage>
        <taxon>Bacteria</taxon>
        <taxon>Pseudomonadati</taxon>
        <taxon>Bacteroidota</taxon>
        <taxon>Cytophagia</taxon>
        <taxon>Cytophagales</taxon>
        <taxon>Spirosomataceae</taxon>
        <taxon>Dyadobacter</taxon>
    </lineage>
</organism>
<protein>
    <submittedName>
        <fullName evidence="1">Uncharacterized protein</fullName>
    </submittedName>
</protein>
<dbReference type="RefSeq" id="WP_139010974.1">
    <property type="nucleotide sequence ID" value="NZ_VBSN01000026.1"/>
</dbReference>
<dbReference type="AlphaFoldDB" id="A0A5M8QX56"/>
<dbReference type="EMBL" id="VBSN01000026">
    <property type="protein sequence ID" value="KAA6440857.1"/>
    <property type="molecule type" value="Genomic_DNA"/>
</dbReference>
<dbReference type="Proteomes" id="UP000323994">
    <property type="component" value="Unassembled WGS sequence"/>
</dbReference>
<reference evidence="1 2" key="1">
    <citation type="submission" date="2019-05" db="EMBL/GenBank/DDBJ databases">
        <authorList>
            <person name="Qu J.-H."/>
        </authorList>
    </citation>
    <scope>NUCLEOTIDE SEQUENCE [LARGE SCALE GENOMIC DNA]</scope>
    <source>
        <strain evidence="1 2">NS28</strain>
    </source>
</reference>
<sequence length="159" mass="18491">MKRILNSLEKCFSLYKINYLLSGTYEYILLRTEKEKSSDCCENAVLEKDVRKHNLMSFYTANNCAQQPFKIEVIGEFHNHSLEEYNQLHAAYGMFELPVIYMDTSFGFPWIVLGSFNRIDDFNRELFLNTDLLALSPVGQPRQITATLLTENDLSHAYN</sequence>
<comment type="caution">
    <text evidence="1">The sequence shown here is derived from an EMBL/GenBank/DDBJ whole genome shotgun (WGS) entry which is preliminary data.</text>
</comment>